<dbReference type="PANTHER" id="PTHR30055:SF200">
    <property type="entry name" value="HTH-TYPE TRANSCRIPTIONAL REPRESSOR BDCR"/>
    <property type="match status" value="1"/>
</dbReference>
<feature type="compositionally biased region" description="Basic and acidic residues" evidence="3">
    <location>
        <begin position="427"/>
        <end position="442"/>
    </location>
</feature>
<feature type="compositionally biased region" description="Low complexity" evidence="3">
    <location>
        <begin position="200"/>
        <end position="213"/>
    </location>
</feature>
<comment type="caution">
    <text evidence="5">The sequence shown here is derived from an EMBL/GenBank/DDBJ whole genome shotgun (WGS) entry which is preliminary data.</text>
</comment>
<dbReference type="Pfam" id="PF17932">
    <property type="entry name" value="TetR_C_24"/>
    <property type="match status" value="1"/>
</dbReference>
<feature type="compositionally biased region" description="Basic and acidic residues" evidence="3">
    <location>
        <begin position="312"/>
        <end position="340"/>
    </location>
</feature>
<feature type="compositionally biased region" description="Basic and acidic residues" evidence="3">
    <location>
        <begin position="373"/>
        <end position="389"/>
    </location>
</feature>
<name>A0ABS6U4K9_9PSEU</name>
<feature type="compositionally biased region" description="Basic residues" evidence="3">
    <location>
        <begin position="356"/>
        <end position="372"/>
    </location>
</feature>
<feature type="compositionally biased region" description="Basic residues" evidence="3">
    <location>
        <begin position="154"/>
        <end position="165"/>
    </location>
</feature>
<dbReference type="PANTHER" id="PTHR30055">
    <property type="entry name" value="HTH-TYPE TRANSCRIPTIONAL REGULATOR RUTR"/>
    <property type="match status" value="1"/>
</dbReference>
<dbReference type="Proteomes" id="UP000694300">
    <property type="component" value="Unassembled WGS sequence"/>
</dbReference>
<reference evidence="5 6" key="1">
    <citation type="submission" date="2020-11" db="EMBL/GenBank/DDBJ databases">
        <title>Pseudonocardia abyssalis sp. nov. and Pseudonocardia oceani sp. nov., description and phylogenomic analysis of two novel actinomycetes isolated from the deep Southern Ocean.</title>
        <authorList>
            <person name="Parra J."/>
        </authorList>
    </citation>
    <scope>NUCLEOTIDE SEQUENCE [LARGE SCALE GENOMIC DNA]</scope>
    <source>
        <strain evidence="6">KRD185</strain>
    </source>
</reference>
<feature type="compositionally biased region" description="Basic and acidic residues" evidence="3">
    <location>
        <begin position="502"/>
        <end position="513"/>
    </location>
</feature>
<feature type="region of interest" description="Disordered" evidence="3">
    <location>
        <begin position="312"/>
        <end position="399"/>
    </location>
</feature>
<feature type="domain" description="HTH tetR-type" evidence="4">
    <location>
        <begin position="634"/>
        <end position="694"/>
    </location>
</feature>
<feature type="compositionally biased region" description="Low complexity" evidence="3">
    <location>
        <begin position="21"/>
        <end position="92"/>
    </location>
</feature>
<feature type="region of interest" description="Disordered" evidence="3">
    <location>
        <begin position="1"/>
        <end position="282"/>
    </location>
</feature>
<evidence type="ECO:0000256" key="3">
    <source>
        <dbReference type="SAM" id="MobiDB-lite"/>
    </source>
</evidence>
<gene>
    <name evidence="5" type="ORF">I4I82_05660</name>
</gene>
<feature type="compositionally biased region" description="Pro residues" evidence="3">
    <location>
        <begin position="609"/>
        <end position="618"/>
    </location>
</feature>
<dbReference type="PROSITE" id="PS50977">
    <property type="entry name" value="HTH_TETR_2"/>
    <property type="match status" value="1"/>
</dbReference>
<dbReference type="Pfam" id="PF00440">
    <property type="entry name" value="TetR_N"/>
    <property type="match status" value="1"/>
</dbReference>
<feature type="compositionally biased region" description="Basic residues" evidence="3">
    <location>
        <begin position="242"/>
        <end position="271"/>
    </location>
</feature>
<feature type="compositionally biased region" description="Low complexity" evidence="3">
    <location>
        <begin position="1"/>
        <end position="14"/>
    </location>
</feature>
<evidence type="ECO:0000313" key="6">
    <source>
        <dbReference type="Proteomes" id="UP000694300"/>
    </source>
</evidence>
<evidence type="ECO:0000259" key="4">
    <source>
        <dbReference type="PROSITE" id="PS50977"/>
    </source>
</evidence>
<feature type="compositionally biased region" description="Low complexity" evidence="3">
    <location>
        <begin position="619"/>
        <end position="628"/>
    </location>
</feature>
<feature type="compositionally biased region" description="Low complexity" evidence="3">
    <location>
        <begin position="587"/>
        <end position="608"/>
    </location>
</feature>
<feature type="region of interest" description="Disordered" evidence="3">
    <location>
        <begin position="468"/>
        <end position="637"/>
    </location>
</feature>
<feature type="compositionally biased region" description="Gly residues" evidence="3">
    <location>
        <begin position="227"/>
        <end position="240"/>
    </location>
</feature>
<accession>A0ABS6U4K9</accession>
<dbReference type="InterPro" id="IPR001647">
    <property type="entry name" value="HTH_TetR"/>
</dbReference>
<feature type="DNA-binding region" description="H-T-H motif" evidence="2">
    <location>
        <begin position="657"/>
        <end position="676"/>
    </location>
</feature>
<evidence type="ECO:0000313" key="5">
    <source>
        <dbReference type="EMBL" id="MBW0127165.1"/>
    </source>
</evidence>
<evidence type="ECO:0000256" key="1">
    <source>
        <dbReference type="ARBA" id="ARBA00023125"/>
    </source>
</evidence>
<feature type="compositionally biased region" description="Basic residues" evidence="3">
    <location>
        <begin position="468"/>
        <end position="493"/>
    </location>
</feature>
<organism evidence="5 6">
    <name type="scientific">Pseudonocardia oceani</name>
    <dbReference type="NCBI Taxonomy" id="2792013"/>
    <lineage>
        <taxon>Bacteria</taxon>
        <taxon>Bacillati</taxon>
        <taxon>Actinomycetota</taxon>
        <taxon>Actinomycetes</taxon>
        <taxon>Pseudonocardiales</taxon>
        <taxon>Pseudonocardiaceae</taxon>
        <taxon>Pseudonocardia</taxon>
    </lineage>
</organism>
<proteinExistence type="predicted"/>
<evidence type="ECO:0000256" key="2">
    <source>
        <dbReference type="PROSITE-ProRule" id="PRU00335"/>
    </source>
</evidence>
<feature type="compositionally biased region" description="Basic residues" evidence="3">
    <location>
        <begin position="415"/>
        <end position="426"/>
    </location>
</feature>
<sequence>MPSSADSRWSAAARSTRRCRTSASRCATRASAPRSPHCCASRSPRCASCWRSRRASSPPRTSPSATRRSRSRPSSPAPRWTRSSTPSRSRSPCSHDRHALPAAPLADRPRHDRRPAPPPRPHATGEGRVRQLHPGPGRDDLRRARCAGQPVRAPARRARGGARGRGRGDGAQLRRRGGGLLRRAQARRGVHGGQPDAARARGGLAARPRAAGGRARGPGVRGRRAGGARGARARPGGGAGRAARHRARGRGRRARRRHADLHQRHDRRAQGRARPAPQLPDLHRARVELGAADRAGRHVAVRHAVLHDRRARVDDDADADGRHARAARDGRARERAGDRRARGRHRDRADADVLPRARRAARLRSRRRRGRPAVHDLRRAGRPGRDRRLVGGRTGRPVGHLLGAVGALAARHRRLVRHARRRPRRRPVVDRAAGHAPGDPRRRRERRRRRGRRADLPFALGHARLPPRARAHRRGAARRLAAHRRHRPCRRRGQPVLRRPQGRHDQVRRDERLVAGGGAGPARPPRRAARRGRRAAGPVLVRGRHRVRRGEAGGEPRPGRGRRVLPRAARDVQGAQGRARRRRAAGRRAGQGPQARAAHGGAPGVSAPGPTPPVPGPRPITGAPSRPAGGRRGAARREQVVTAAARIFAEQGYAAVGMREIADAVGIRGASLYHHFAAKEEILYAICLTVTEEPNTLNLPLLDAAGTPSHRLAALVRAHLEHLHRRRVEHLVGLHEMAALTPEHRAVVDDHRRYYQRRVRGCVAAGVASGEFAVPDARLAAFAICDMLNGFSHWFHDDRELCLDDVVEGYVDLVVGRLLGSPDFY</sequence>
<dbReference type="InterPro" id="IPR041490">
    <property type="entry name" value="KstR2_TetR_C"/>
</dbReference>
<keyword evidence="1 2" id="KW-0238">DNA-binding</keyword>
<dbReference type="InterPro" id="IPR050109">
    <property type="entry name" value="HTH-type_TetR-like_transc_reg"/>
</dbReference>
<feature type="compositionally biased region" description="Basic and acidic residues" evidence="3">
    <location>
        <begin position="549"/>
        <end position="558"/>
    </location>
</feature>
<feature type="region of interest" description="Disordered" evidence="3">
    <location>
        <begin position="415"/>
        <end position="455"/>
    </location>
</feature>
<protein>
    <submittedName>
        <fullName evidence="5">TetR family transcriptional regulator</fullName>
    </submittedName>
</protein>
<dbReference type="EMBL" id="JADQDF010000001">
    <property type="protein sequence ID" value="MBW0127165.1"/>
    <property type="molecule type" value="Genomic_DNA"/>
</dbReference>
<feature type="compositionally biased region" description="Basic residues" evidence="3">
    <location>
        <begin position="524"/>
        <end position="534"/>
    </location>
</feature>
<keyword evidence="6" id="KW-1185">Reference proteome</keyword>
<feature type="compositionally biased region" description="Basic residues" evidence="3">
    <location>
        <begin position="443"/>
        <end position="452"/>
    </location>
</feature>